<name>A0ABN1EFC4_9PROT</name>
<dbReference type="CDD" id="cd05672">
    <property type="entry name" value="M20_ACY1L2-like"/>
    <property type="match status" value="1"/>
</dbReference>
<dbReference type="Pfam" id="PF07687">
    <property type="entry name" value="M20_dimer"/>
    <property type="match status" value="1"/>
</dbReference>
<dbReference type="InterPro" id="IPR036264">
    <property type="entry name" value="Bact_exopeptidase_dim_dom"/>
</dbReference>
<sequence length="414" mass="43871">MSLESMRKDVVAAIDALGGELIQLSHAIHAEPELSLAEFKASARLADAVEGHGLPVTREAFGMKTGFVSEFGSGPTVALLSEYDALPGIGHACGHNIIAAIGYGAAIGLAKLGANLPGTVRYVGTPAEEAHGGKELMARFGAFDGVDAAMMIHPSNLNLITMPTIAVADVEAIYHGRAAHASAMPFRGLNALDAVVTAYTAIAQLRQHIRNTERIHGIITDGGMAPNIVPERAACRFFIRAADIHDLLKLKKRVVACFEAGAMATGCRLELNWTGADYLDLKTNWPLAESFKQHAEHLGRNFFPLEEIPPGFAGSTDMGNVSHRVPSIHPMLAVAPSDVIIHNPEFTRWARSDTGDAAVIDGAKALALTALDLMADGTTLPRVRSDFEATAELSRLAVVAVEAGHHHHAGCGCR</sequence>
<evidence type="ECO:0000256" key="2">
    <source>
        <dbReference type="PIRNR" id="PIRNR037226"/>
    </source>
</evidence>
<dbReference type="InterPro" id="IPR017144">
    <property type="entry name" value="Xaa-Arg_dipeptidase"/>
</dbReference>
<dbReference type="RefSeq" id="WP_166933533.1">
    <property type="nucleotide sequence ID" value="NZ_BAAADD010000003.1"/>
</dbReference>
<keyword evidence="1" id="KW-0378">Hydrolase</keyword>
<dbReference type="Gene3D" id="3.40.630.10">
    <property type="entry name" value="Zn peptidases"/>
    <property type="match status" value="1"/>
</dbReference>
<reference evidence="4 5" key="1">
    <citation type="journal article" date="2019" name="Int. J. Syst. Evol. Microbiol.">
        <title>The Global Catalogue of Microorganisms (GCM) 10K type strain sequencing project: providing services to taxonomists for standard genome sequencing and annotation.</title>
        <authorList>
            <consortium name="The Broad Institute Genomics Platform"/>
            <consortium name="The Broad Institute Genome Sequencing Center for Infectious Disease"/>
            <person name="Wu L."/>
            <person name="Ma J."/>
        </authorList>
    </citation>
    <scope>NUCLEOTIDE SEQUENCE [LARGE SCALE GENOMIC DNA]</scope>
    <source>
        <strain evidence="4 5">JCM 15089</strain>
    </source>
</reference>
<evidence type="ECO:0000259" key="3">
    <source>
        <dbReference type="Pfam" id="PF07687"/>
    </source>
</evidence>
<dbReference type="InterPro" id="IPR017439">
    <property type="entry name" value="Amidohydrolase"/>
</dbReference>
<comment type="caution">
    <text evidence="4">The sequence shown here is derived from an EMBL/GenBank/DDBJ whole genome shotgun (WGS) entry which is preliminary data.</text>
</comment>
<proteinExistence type="inferred from homology"/>
<dbReference type="PANTHER" id="PTHR30575:SF0">
    <property type="entry name" value="XAA-ARG DIPEPTIDASE"/>
    <property type="match status" value="1"/>
</dbReference>
<dbReference type="EMBL" id="BAAADD010000003">
    <property type="protein sequence ID" value="GAA0565386.1"/>
    <property type="molecule type" value="Genomic_DNA"/>
</dbReference>
<comment type="similarity">
    <text evidence="2">Belongs to the peptidase M20A family.</text>
</comment>
<dbReference type="PANTHER" id="PTHR30575">
    <property type="entry name" value="PEPTIDASE M20"/>
    <property type="match status" value="1"/>
</dbReference>
<evidence type="ECO:0000313" key="5">
    <source>
        <dbReference type="Proteomes" id="UP001499951"/>
    </source>
</evidence>
<feature type="domain" description="Peptidase M20 dimerisation" evidence="3">
    <location>
        <begin position="171"/>
        <end position="260"/>
    </location>
</feature>
<dbReference type="Proteomes" id="UP001499951">
    <property type="component" value="Unassembled WGS sequence"/>
</dbReference>
<dbReference type="InterPro" id="IPR002933">
    <property type="entry name" value="Peptidase_M20"/>
</dbReference>
<keyword evidence="5" id="KW-1185">Reference proteome</keyword>
<dbReference type="InterPro" id="IPR052030">
    <property type="entry name" value="Peptidase_M20/M20A_hydrolases"/>
</dbReference>
<evidence type="ECO:0000256" key="1">
    <source>
        <dbReference type="ARBA" id="ARBA00022801"/>
    </source>
</evidence>
<accession>A0ABN1EFC4</accession>
<dbReference type="Gene3D" id="3.30.70.360">
    <property type="match status" value="1"/>
</dbReference>
<dbReference type="SUPFAM" id="SSF53187">
    <property type="entry name" value="Zn-dependent exopeptidases"/>
    <property type="match status" value="1"/>
</dbReference>
<dbReference type="NCBIfam" id="TIGR01891">
    <property type="entry name" value="amidohydrolases"/>
    <property type="match status" value="1"/>
</dbReference>
<evidence type="ECO:0000313" key="4">
    <source>
        <dbReference type="EMBL" id="GAA0565386.1"/>
    </source>
</evidence>
<dbReference type="PIRSF" id="PIRSF037226">
    <property type="entry name" value="Amidohydrolase_ACY1L2_prd"/>
    <property type="match status" value="1"/>
</dbReference>
<organism evidence="4 5">
    <name type="scientific">Rhizomicrobium electricum</name>
    <dbReference type="NCBI Taxonomy" id="480070"/>
    <lineage>
        <taxon>Bacteria</taxon>
        <taxon>Pseudomonadati</taxon>
        <taxon>Pseudomonadota</taxon>
        <taxon>Alphaproteobacteria</taxon>
        <taxon>Micropepsales</taxon>
        <taxon>Micropepsaceae</taxon>
        <taxon>Rhizomicrobium</taxon>
    </lineage>
</organism>
<dbReference type="SUPFAM" id="SSF55031">
    <property type="entry name" value="Bacterial exopeptidase dimerisation domain"/>
    <property type="match status" value="1"/>
</dbReference>
<protein>
    <recommendedName>
        <fullName evidence="2">Peptidase M20 domain-containing protein 2</fullName>
    </recommendedName>
</protein>
<dbReference type="InterPro" id="IPR011650">
    <property type="entry name" value="Peptidase_M20_dimer"/>
</dbReference>
<dbReference type="Pfam" id="PF01546">
    <property type="entry name" value="Peptidase_M20"/>
    <property type="match status" value="1"/>
</dbReference>
<gene>
    <name evidence="4" type="ORF">GCM10008942_12160</name>
</gene>